<feature type="compositionally biased region" description="Basic and acidic residues" evidence="2">
    <location>
        <begin position="397"/>
        <end position="411"/>
    </location>
</feature>
<evidence type="ECO:0000256" key="2">
    <source>
        <dbReference type="SAM" id="MobiDB-lite"/>
    </source>
</evidence>
<gene>
    <name evidence="3" type="ORF">HK439_13885</name>
</gene>
<dbReference type="AlphaFoldDB" id="A0A926P0V3"/>
<comment type="caution">
    <text evidence="3">The sequence shown here is derived from an EMBL/GenBank/DDBJ whole genome shotgun (WGS) entry which is preliminary data.</text>
</comment>
<feature type="region of interest" description="Disordered" evidence="2">
    <location>
        <begin position="91"/>
        <end position="111"/>
    </location>
</feature>
<feature type="region of interest" description="Disordered" evidence="2">
    <location>
        <begin position="305"/>
        <end position="411"/>
    </location>
</feature>
<name>A0A926P0V3_9HYPH</name>
<evidence type="ECO:0000256" key="1">
    <source>
        <dbReference type="SAM" id="Coils"/>
    </source>
</evidence>
<dbReference type="Proteomes" id="UP000598467">
    <property type="component" value="Unassembled WGS sequence"/>
</dbReference>
<evidence type="ECO:0000313" key="4">
    <source>
        <dbReference type="Proteomes" id="UP000598467"/>
    </source>
</evidence>
<dbReference type="EMBL" id="JABFCZ010000014">
    <property type="protein sequence ID" value="MBD1547353.1"/>
    <property type="molecule type" value="Genomic_DNA"/>
</dbReference>
<dbReference type="RefSeq" id="WP_190292108.1">
    <property type="nucleotide sequence ID" value="NZ_JABFCZ010000014.1"/>
</dbReference>
<feature type="compositionally biased region" description="Basic and acidic residues" evidence="2">
    <location>
        <begin position="330"/>
        <end position="340"/>
    </location>
</feature>
<sequence length="411" mass="45029">MATLLGLAILPAVYRRAVRLTQEAMKAVNPSTYAEVRGAQDHERAQHALAVRKVERALDKERENAVTFRLEAGKLAAELVKEKSKHEAELKSLRQEFENEDRKKSKDRQRQAELQAELETARQKLHETEQALAAAHAEADVLKAKSNDDSGWLPAEDTMALATITGLESQISTLKARLAKYEGGEIPIPDVHLETGAAKLQTIVKDLEAKLVDAETQYISAQAEVARLTVQIETVDLPHDDIVERLERDLKWAETEKARLTALTRDRERALRRAQNHIMRLRQDLNATPALAGLREELKDLGKRIADRGTGTTPGKSETAKKQAAGEGKTPAKTDRRKPAAAETDQTPRPGKARKTGAEGEQKAQTPVSALIGRIVKSSQANAESEPERGSAAGSGKESDAGAKDKNRDVA</sequence>
<proteinExistence type="predicted"/>
<protein>
    <submittedName>
        <fullName evidence="3">Uncharacterized protein</fullName>
    </submittedName>
</protein>
<evidence type="ECO:0000313" key="3">
    <source>
        <dbReference type="EMBL" id="MBD1547353.1"/>
    </source>
</evidence>
<keyword evidence="1" id="KW-0175">Coiled coil</keyword>
<accession>A0A926P0V3</accession>
<organism evidence="3 4">
    <name type="scientific">Roseibium aggregatum</name>
    <dbReference type="NCBI Taxonomy" id="187304"/>
    <lineage>
        <taxon>Bacteria</taxon>
        <taxon>Pseudomonadati</taxon>
        <taxon>Pseudomonadota</taxon>
        <taxon>Alphaproteobacteria</taxon>
        <taxon>Hyphomicrobiales</taxon>
        <taxon>Stappiaceae</taxon>
        <taxon>Roseibium</taxon>
    </lineage>
</organism>
<reference evidence="3" key="1">
    <citation type="submission" date="2020-05" db="EMBL/GenBank/DDBJ databases">
        <title>Identification of trans-AT polyketide cluster in two marine bacteria, producers of a novel glutaramide-containing polyketide sesbanimide D and analogs.</title>
        <authorList>
            <person name="Kacar D."/>
            <person name="Rodriguez P."/>
            <person name="Canedo L."/>
            <person name="Gonzalez E."/>
            <person name="Galan B."/>
            <person name="De La Calle F."/>
            <person name="Garcia J.L."/>
        </authorList>
    </citation>
    <scope>NUCLEOTIDE SEQUENCE</scope>
    <source>
        <strain evidence="3">PHM038</strain>
    </source>
</reference>
<feature type="coiled-coil region" evidence="1">
    <location>
        <begin position="197"/>
        <end position="273"/>
    </location>
</feature>